<evidence type="ECO:0000259" key="3">
    <source>
        <dbReference type="Pfam" id="PF07705"/>
    </source>
</evidence>
<dbReference type="InterPro" id="IPR013783">
    <property type="entry name" value="Ig-like_fold"/>
</dbReference>
<accession>A0A8T4GH65</accession>
<comment type="caution">
    <text evidence="4">The sequence shown here is derived from an EMBL/GenBank/DDBJ whole genome shotgun (WGS) entry which is preliminary data.</text>
</comment>
<evidence type="ECO:0000256" key="2">
    <source>
        <dbReference type="SAM" id="Phobius"/>
    </source>
</evidence>
<dbReference type="Proteomes" id="UP000823588">
    <property type="component" value="Unassembled WGS sequence"/>
</dbReference>
<evidence type="ECO:0000313" key="5">
    <source>
        <dbReference type="Proteomes" id="UP000823588"/>
    </source>
</evidence>
<feature type="transmembrane region" description="Helical" evidence="2">
    <location>
        <begin position="507"/>
        <end position="524"/>
    </location>
</feature>
<keyword evidence="2" id="KW-1133">Transmembrane helix</keyword>
<feature type="region of interest" description="Disordered" evidence="1">
    <location>
        <begin position="455"/>
        <end position="504"/>
    </location>
</feature>
<organism evidence="4 5">
    <name type="scientific">Halorubrum alkaliphilum</name>
    <dbReference type="NCBI Taxonomy" id="261290"/>
    <lineage>
        <taxon>Archaea</taxon>
        <taxon>Methanobacteriati</taxon>
        <taxon>Methanobacteriota</taxon>
        <taxon>Stenosarchaea group</taxon>
        <taxon>Halobacteria</taxon>
        <taxon>Halobacteriales</taxon>
        <taxon>Haloferacaceae</taxon>
        <taxon>Halorubrum</taxon>
    </lineage>
</organism>
<dbReference type="Pfam" id="PF06510">
    <property type="entry name" value="DUF1102"/>
    <property type="match status" value="1"/>
</dbReference>
<keyword evidence="2" id="KW-0472">Membrane</keyword>
<dbReference type="AlphaFoldDB" id="A0A8T4GH65"/>
<evidence type="ECO:0000313" key="4">
    <source>
        <dbReference type="EMBL" id="MBP1923503.1"/>
    </source>
</evidence>
<dbReference type="InterPro" id="IPR011635">
    <property type="entry name" value="CARDB"/>
</dbReference>
<evidence type="ECO:0000256" key="1">
    <source>
        <dbReference type="SAM" id="MobiDB-lite"/>
    </source>
</evidence>
<dbReference type="Pfam" id="PF07705">
    <property type="entry name" value="CARDB"/>
    <property type="match status" value="1"/>
</dbReference>
<protein>
    <recommendedName>
        <fullName evidence="3">CARDB domain-containing protein</fullName>
    </recommendedName>
</protein>
<dbReference type="EMBL" id="JAGGKQ010000023">
    <property type="protein sequence ID" value="MBP1923503.1"/>
    <property type="molecule type" value="Genomic_DNA"/>
</dbReference>
<feature type="compositionally biased region" description="Acidic residues" evidence="1">
    <location>
        <begin position="470"/>
        <end position="490"/>
    </location>
</feature>
<dbReference type="Gene3D" id="2.60.40.10">
    <property type="entry name" value="Immunoglobulins"/>
    <property type="match status" value="1"/>
</dbReference>
<feature type="domain" description="CARDB" evidence="3">
    <location>
        <begin position="370"/>
        <end position="440"/>
    </location>
</feature>
<gene>
    <name evidence="4" type="ORF">J2751_002545</name>
</gene>
<dbReference type="InterPro" id="IPR009482">
    <property type="entry name" value="DUF1102"/>
</dbReference>
<feature type="region of interest" description="Disordered" evidence="1">
    <location>
        <begin position="177"/>
        <end position="213"/>
    </location>
</feature>
<dbReference type="RefSeq" id="WP_209486426.1">
    <property type="nucleotide sequence ID" value="NZ_JAGGKQ010000023.1"/>
</dbReference>
<reference evidence="4" key="1">
    <citation type="submission" date="2021-03" db="EMBL/GenBank/DDBJ databases">
        <title>Genomic Encyclopedia of Type Strains, Phase IV (KMG-IV): sequencing the most valuable type-strain genomes for metagenomic binning, comparative biology and taxonomic classification.</title>
        <authorList>
            <person name="Goeker M."/>
        </authorList>
    </citation>
    <scope>NUCLEOTIDE SEQUENCE</scope>
    <source>
        <strain evidence="4">DSM 23564</strain>
    </source>
</reference>
<sequence>MSRLRTILAVVALVLAGSLALATGASVIGGPADTLADDRVAIQPADGSNGDYAYLDADDELVVDVSASNPNLDGEFSGVNVNSRAVIGDVFTITYTAGETASVWIDHDVPGVSFVVADDSTAAGSDPDYRLIEGDEGDVTLAPNESVSVGLVVDTTDLDAVAGTITENQFSIHATVTEPDEEGDTVDSSGPSLTIDAPSRSERRFGASGAEDGDTVRFDADEMRLDDRNVTLDRLDLVGASAGSYDLAVAGSPEAIDEAGPLDADGDPRPLAYLSLEYDFDPMDVDGLRFLFSADSAFLAESETAPEAVTLYRLNDDGVWDELDAGLVDERLVELRDSPPDRTHFSATSDGFSTFAVAVHTPRIGAVEASIATDSIDVGESTTVEARVENDGGAAGDHSLTLTADGDSLATREVALDPGESTTVSFPVSIEAAGDYEVAVDDAPAGTLRVTDVATADGDQEGDGASSDGDAGDGGDAGDDTDASLDDTAEPADGPTEEPGGFGLRQAGGLSALLFIVVVSLLLARRAPGGS</sequence>
<keyword evidence="2" id="KW-0812">Transmembrane</keyword>
<dbReference type="OrthoDB" id="103676at2157"/>
<keyword evidence="5" id="KW-1185">Reference proteome</keyword>
<proteinExistence type="predicted"/>
<name>A0A8T4GH65_9EURY</name>